<proteinExistence type="predicted"/>
<evidence type="ECO:0000313" key="2">
    <source>
        <dbReference type="Proteomes" id="UP000032360"/>
    </source>
</evidence>
<reference evidence="1 2" key="1">
    <citation type="submission" date="2015-01" db="EMBL/GenBank/DDBJ databases">
        <title>Draft genome of the acidophilic iron oxidizer Acidithrix ferrooxidans strain Py-F3.</title>
        <authorList>
            <person name="Poehlein A."/>
            <person name="Eisen S."/>
            <person name="Schloemann M."/>
            <person name="Johnson B.D."/>
            <person name="Daniel R."/>
            <person name="Muehling M."/>
        </authorList>
    </citation>
    <scope>NUCLEOTIDE SEQUENCE [LARGE SCALE GENOMIC DNA]</scope>
    <source>
        <strain evidence="1 2">Py-F3</strain>
    </source>
</reference>
<comment type="caution">
    <text evidence="1">The sequence shown here is derived from an EMBL/GenBank/DDBJ whole genome shotgun (WGS) entry which is preliminary data.</text>
</comment>
<dbReference type="AlphaFoldDB" id="A0A0D8HLJ9"/>
<name>A0A0D8HLJ9_9ACTN</name>
<evidence type="ECO:0000313" key="1">
    <source>
        <dbReference type="EMBL" id="KJF18803.1"/>
    </source>
</evidence>
<protein>
    <submittedName>
        <fullName evidence="1">Uncharacterized protein</fullName>
    </submittedName>
</protein>
<dbReference type="Proteomes" id="UP000032360">
    <property type="component" value="Unassembled WGS sequence"/>
</dbReference>
<gene>
    <name evidence="1" type="ORF">AXFE_02990</name>
</gene>
<keyword evidence="2" id="KW-1185">Reference proteome</keyword>
<accession>A0A0D8HLJ9</accession>
<dbReference type="EMBL" id="JXYS01000005">
    <property type="protein sequence ID" value="KJF18803.1"/>
    <property type="molecule type" value="Genomic_DNA"/>
</dbReference>
<organism evidence="1 2">
    <name type="scientific">Acidithrix ferrooxidans</name>
    <dbReference type="NCBI Taxonomy" id="1280514"/>
    <lineage>
        <taxon>Bacteria</taxon>
        <taxon>Bacillati</taxon>
        <taxon>Actinomycetota</taxon>
        <taxon>Acidimicrobiia</taxon>
        <taxon>Acidimicrobiales</taxon>
        <taxon>Acidimicrobiaceae</taxon>
        <taxon>Acidithrix</taxon>
    </lineage>
</organism>
<sequence>MNPIASLSATDNLVLEIQILSRSIKSIFRRVDDHELSNRVVNHHPTFLGEPWKCLRSHFLAR</sequence>